<dbReference type="AlphaFoldDB" id="B8G7V0"/>
<feature type="compositionally biased region" description="Basic and acidic residues" evidence="1">
    <location>
        <begin position="442"/>
        <end position="453"/>
    </location>
</feature>
<organism evidence="2 3">
    <name type="scientific">Chloroflexus aggregans (strain MD-66 / DSM 9485)</name>
    <dbReference type="NCBI Taxonomy" id="326427"/>
    <lineage>
        <taxon>Bacteria</taxon>
        <taxon>Bacillati</taxon>
        <taxon>Chloroflexota</taxon>
        <taxon>Chloroflexia</taxon>
        <taxon>Chloroflexales</taxon>
        <taxon>Chloroflexineae</taxon>
        <taxon>Chloroflexaceae</taxon>
        <taxon>Chloroflexus</taxon>
    </lineage>
</organism>
<dbReference type="eggNOG" id="ENOG502ZBQG">
    <property type="taxonomic scope" value="Bacteria"/>
</dbReference>
<dbReference type="Proteomes" id="UP000002508">
    <property type="component" value="Chromosome"/>
</dbReference>
<dbReference type="HOGENOM" id="CLU_612077_0_0_0"/>
<dbReference type="OrthoDB" id="145249at2"/>
<feature type="region of interest" description="Disordered" evidence="1">
    <location>
        <begin position="356"/>
        <end position="453"/>
    </location>
</feature>
<dbReference type="RefSeq" id="WP_012616493.1">
    <property type="nucleotide sequence ID" value="NC_011831.1"/>
</dbReference>
<name>B8G7V0_CHLAD</name>
<gene>
    <name evidence="2" type="ordered locus">Cagg_1220</name>
</gene>
<proteinExistence type="predicted"/>
<evidence type="ECO:0000313" key="3">
    <source>
        <dbReference type="Proteomes" id="UP000002508"/>
    </source>
</evidence>
<evidence type="ECO:0000313" key="2">
    <source>
        <dbReference type="EMBL" id="ACL24129.1"/>
    </source>
</evidence>
<protein>
    <submittedName>
        <fullName evidence="2">Uncharacterized protein</fullName>
    </submittedName>
</protein>
<sequence>MSPFLGVNVSMASVEELHQRELLEEGETLLALFDGTLLDENRRRIGGLALADFVALTDRRLILWARGFFNDIVDGFPWSDVDVVRAETWDPWHGRVSLALRIPATPPRKRRVALGEVQDPGQPERVIVNTLDYMPAEDVDVLAKMVAWVGDQVLAGVTGEELIKAFAAEFPAVERKPLPPFFLASEPVPPPAPEPEPKKPAKKPWWKFGAADDEGEPAPVSPANLIAAYEQQRGGSPVAGAAPVGPIPTLPEQPNMYEVSRSLRLMLEVPRGLARGLRRATEIISGATELLNNMQDPTVRRNAMRGIYYAAAQQEAEGGPLASVGPVVRAAVRFAEPVEQPAEQTPVQRRIAVRATVRQAQPQSQPIPAAEPSPVSEPTAAASAPSAAAPQPVRRSISVRRVDPPAEANNGSIPVRRVVVSRTDRPAVTGGSGVGVSAPERLNGHTADEPAGE</sequence>
<reference evidence="2" key="1">
    <citation type="submission" date="2008-12" db="EMBL/GenBank/DDBJ databases">
        <title>Complete sequence of Chloroflexus aggregans DSM 9485.</title>
        <authorList>
            <consortium name="US DOE Joint Genome Institute"/>
            <person name="Lucas S."/>
            <person name="Copeland A."/>
            <person name="Lapidus A."/>
            <person name="Glavina del Rio T."/>
            <person name="Dalin E."/>
            <person name="Tice H."/>
            <person name="Pitluck S."/>
            <person name="Foster B."/>
            <person name="Larimer F."/>
            <person name="Land M."/>
            <person name="Hauser L."/>
            <person name="Kyrpides N."/>
            <person name="Mikhailova N."/>
            <person name="Bryant D."/>
            <person name="Richardson P."/>
        </authorList>
    </citation>
    <scope>NUCLEOTIDE SEQUENCE</scope>
    <source>
        <strain evidence="2">DSM 9485</strain>
    </source>
</reference>
<dbReference type="EMBL" id="CP001337">
    <property type="protein sequence ID" value="ACL24129.1"/>
    <property type="molecule type" value="Genomic_DNA"/>
</dbReference>
<keyword evidence="3" id="KW-1185">Reference proteome</keyword>
<feature type="compositionally biased region" description="Low complexity" evidence="1">
    <location>
        <begin position="359"/>
        <end position="392"/>
    </location>
</feature>
<dbReference type="STRING" id="326427.Cagg_1220"/>
<accession>B8G7V0</accession>
<dbReference type="KEGG" id="cag:Cagg_1220"/>
<evidence type="ECO:0000256" key="1">
    <source>
        <dbReference type="SAM" id="MobiDB-lite"/>
    </source>
</evidence>